<protein>
    <submittedName>
        <fullName evidence="1">Uncharacterized protein</fullName>
    </submittedName>
</protein>
<dbReference type="Proteomes" id="UP001327560">
    <property type="component" value="Chromosome 2"/>
</dbReference>
<sequence>MGSVWEEAIYVVLGVIMRKSICRFHEAAQMAMELISLLSTAARFSGVAFRQPIPVPVRYS</sequence>
<keyword evidence="2" id="KW-1185">Reference proteome</keyword>
<organism evidence="1 2">
    <name type="scientific">Canna indica</name>
    <name type="common">Indian-shot</name>
    <dbReference type="NCBI Taxonomy" id="4628"/>
    <lineage>
        <taxon>Eukaryota</taxon>
        <taxon>Viridiplantae</taxon>
        <taxon>Streptophyta</taxon>
        <taxon>Embryophyta</taxon>
        <taxon>Tracheophyta</taxon>
        <taxon>Spermatophyta</taxon>
        <taxon>Magnoliopsida</taxon>
        <taxon>Liliopsida</taxon>
        <taxon>Zingiberales</taxon>
        <taxon>Cannaceae</taxon>
        <taxon>Canna</taxon>
    </lineage>
</organism>
<name>A0AAQ3JX90_9LILI</name>
<accession>A0AAQ3JX90</accession>
<evidence type="ECO:0000313" key="1">
    <source>
        <dbReference type="EMBL" id="WOK95855.1"/>
    </source>
</evidence>
<evidence type="ECO:0000313" key="2">
    <source>
        <dbReference type="Proteomes" id="UP001327560"/>
    </source>
</evidence>
<dbReference type="EMBL" id="CP136891">
    <property type="protein sequence ID" value="WOK95855.1"/>
    <property type="molecule type" value="Genomic_DNA"/>
</dbReference>
<proteinExistence type="predicted"/>
<gene>
    <name evidence="1" type="ORF">Cni_G04562</name>
</gene>
<reference evidence="1 2" key="1">
    <citation type="submission" date="2023-10" db="EMBL/GenBank/DDBJ databases">
        <title>Chromosome-scale genome assembly provides insights into flower coloration mechanisms of Canna indica.</title>
        <authorList>
            <person name="Li C."/>
        </authorList>
    </citation>
    <scope>NUCLEOTIDE SEQUENCE [LARGE SCALE GENOMIC DNA]</scope>
    <source>
        <tissue evidence="1">Flower</tissue>
    </source>
</reference>
<dbReference type="AlphaFoldDB" id="A0AAQ3JX90"/>